<feature type="domain" description="Poly A polymerase head" evidence="12">
    <location>
        <begin position="31"/>
        <end position="137"/>
    </location>
</feature>
<proteinExistence type="inferred from homology"/>
<sequence>MPIADESGTHAPSRDVAVGIIRRLKEAGHEAWLVGGCVRDFLRGVEAVDYDIVTSASPDVVQGLFPHTAAVGIRFGILLVLEQGHAYQVATYRCPGGYRQDIGMRDFTINAMLTDTDTGRIIDEVGGRADLEGRLIRTVGRPEDRFAEDRLRMLRAIRFAANLGFNIDQETFAAISAHAPEIRTVSVERIADEMTRMLTLGGAGQGMRLLAQSGLLKEILPEVAALRGVKQPPRFHPEGDVWTHTVKMLDLISFPADSRLAWGVLLHDVGKTDTKSEDERGIHFYGHAKQGMILGEAILRRLRFSRLNRETILNLIRFHMNFIGVRDMRPSRLKRLIRTKDFDLALELHRLDCLASHGQLATYEFCRNKQEEWANELQKLPPLLNGRDLLAMGFQQGPLFGEILTAVEEAQLNGFIHTPEEARRLILRRWSSFLTKKG</sequence>
<dbReference type="InterPro" id="IPR003607">
    <property type="entry name" value="HD/PDEase_dom"/>
</dbReference>
<dbReference type="RefSeq" id="WP_093883388.1">
    <property type="nucleotide sequence ID" value="NZ_FOBS01000011.1"/>
</dbReference>
<feature type="domain" description="HD" evidence="13">
    <location>
        <begin position="256"/>
        <end position="331"/>
    </location>
</feature>
<dbReference type="GO" id="GO:0042245">
    <property type="term" value="P:RNA repair"/>
    <property type="evidence" value="ECO:0007669"/>
    <property type="project" value="UniProtKB-KW"/>
</dbReference>
<dbReference type="GO" id="GO:0003723">
    <property type="term" value="F:RNA binding"/>
    <property type="evidence" value="ECO:0007669"/>
    <property type="project" value="UniProtKB-KW"/>
</dbReference>
<dbReference type="PANTHER" id="PTHR47545">
    <property type="entry name" value="MULTIFUNCTIONAL CCA PROTEIN"/>
    <property type="match status" value="1"/>
</dbReference>
<evidence type="ECO:0000313" key="15">
    <source>
        <dbReference type="EMBL" id="SEM34760.1"/>
    </source>
</evidence>
<dbReference type="EMBL" id="FOBS01000011">
    <property type="protein sequence ID" value="SEM34760.1"/>
    <property type="molecule type" value="Genomic_DNA"/>
</dbReference>
<keyword evidence="10 11" id="KW-0694">RNA-binding</keyword>
<dbReference type="InterPro" id="IPR002646">
    <property type="entry name" value="PolA_pol_head_dom"/>
</dbReference>
<organism evidence="15 16">
    <name type="scientific">Syntrophus gentianae</name>
    <dbReference type="NCBI Taxonomy" id="43775"/>
    <lineage>
        <taxon>Bacteria</taxon>
        <taxon>Pseudomonadati</taxon>
        <taxon>Thermodesulfobacteriota</taxon>
        <taxon>Syntrophia</taxon>
        <taxon>Syntrophales</taxon>
        <taxon>Syntrophaceae</taxon>
        <taxon>Syntrophus</taxon>
    </lineage>
</organism>
<dbReference type="GO" id="GO:0046872">
    <property type="term" value="F:metal ion binding"/>
    <property type="evidence" value="ECO:0007669"/>
    <property type="project" value="UniProtKB-KW"/>
</dbReference>
<evidence type="ECO:0000256" key="6">
    <source>
        <dbReference type="ARBA" id="ARBA00022741"/>
    </source>
</evidence>
<dbReference type="AlphaFoldDB" id="A0A1H7XLW0"/>
<evidence type="ECO:0000313" key="16">
    <source>
        <dbReference type="Proteomes" id="UP000198744"/>
    </source>
</evidence>
<dbReference type="Gene3D" id="1.10.3090.10">
    <property type="entry name" value="cca-adding enzyme, domain 2"/>
    <property type="match status" value="1"/>
</dbReference>
<keyword evidence="8" id="KW-0067">ATP-binding</keyword>
<evidence type="ECO:0000256" key="3">
    <source>
        <dbReference type="ARBA" id="ARBA00022694"/>
    </source>
</evidence>
<dbReference type="InterPro" id="IPR050124">
    <property type="entry name" value="tRNA_CCA-adding_enzyme"/>
</dbReference>
<comment type="similarity">
    <text evidence="11">Belongs to the tRNA nucleotidyltransferase/poly(A) polymerase family.</text>
</comment>
<dbReference type="PANTHER" id="PTHR47545:SF1">
    <property type="entry name" value="MULTIFUNCTIONAL CCA PROTEIN"/>
    <property type="match status" value="1"/>
</dbReference>
<dbReference type="CDD" id="cd05398">
    <property type="entry name" value="NT_ClassII-CCAase"/>
    <property type="match status" value="1"/>
</dbReference>
<keyword evidence="6" id="KW-0547">Nucleotide-binding</keyword>
<dbReference type="CDD" id="cd00077">
    <property type="entry name" value="HDc"/>
    <property type="match status" value="1"/>
</dbReference>
<dbReference type="Gene3D" id="3.30.460.10">
    <property type="entry name" value="Beta Polymerase, domain 2"/>
    <property type="match status" value="1"/>
</dbReference>
<keyword evidence="2 11" id="KW-0808">Transferase</keyword>
<evidence type="ECO:0000259" key="12">
    <source>
        <dbReference type="Pfam" id="PF01743"/>
    </source>
</evidence>
<evidence type="ECO:0000256" key="7">
    <source>
        <dbReference type="ARBA" id="ARBA00022800"/>
    </source>
</evidence>
<keyword evidence="5" id="KW-0479">Metal-binding</keyword>
<dbReference type="GO" id="GO:0008033">
    <property type="term" value="P:tRNA processing"/>
    <property type="evidence" value="ECO:0007669"/>
    <property type="project" value="UniProtKB-KW"/>
</dbReference>
<protein>
    <submittedName>
        <fullName evidence="15">Poly(A) polymerase</fullName>
    </submittedName>
</protein>
<evidence type="ECO:0000256" key="8">
    <source>
        <dbReference type="ARBA" id="ARBA00022840"/>
    </source>
</evidence>
<keyword evidence="9" id="KW-0460">Magnesium</keyword>
<evidence type="ECO:0000256" key="5">
    <source>
        <dbReference type="ARBA" id="ARBA00022723"/>
    </source>
</evidence>
<keyword evidence="4" id="KW-0548">Nucleotidyltransferase</keyword>
<dbReference type="GO" id="GO:0016779">
    <property type="term" value="F:nucleotidyltransferase activity"/>
    <property type="evidence" value="ECO:0007669"/>
    <property type="project" value="UniProtKB-KW"/>
</dbReference>
<feature type="domain" description="tRNA nucleotidyltransferase/poly(A) polymerase RNA and SrmB- binding" evidence="14">
    <location>
        <begin position="164"/>
        <end position="225"/>
    </location>
</feature>
<reference evidence="15 16" key="1">
    <citation type="submission" date="2016-10" db="EMBL/GenBank/DDBJ databases">
        <authorList>
            <person name="de Groot N.N."/>
        </authorList>
    </citation>
    <scope>NUCLEOTIDE SEQUENCE [LARGE SCALE GENOMIC DNA]</scope>
    <source>
        <strain evidence="15 16">DSM 8423</strain>
    </source>
</reference>
<evidence type="ECO:0000256" key="9">
    <source>
        <dbReference type="ARBA" id="ARBA00022842"/>
    </source>
</evidence>
<evidence type="ECO:0000256" key="2">
    <source>
        <dbReference type="ARBA" id="ARBA00022679"/>
    </source>
</evidence>
<dbReference type="GO" id="GO:0005524">
    <property type="term" value="F:ATP binding"/>
    <property type="evidence" value="ECO:0007669"/>
    <property type="project" value="UniProtKB-KW"/>
</dbReference>
<keyword evidence="7" id="KW-0692">RNA repair</keyword>
<dbReference type="InterPro" id="IPR032828">
    <property type="entry name" value="PolyA_RNA-bd"/>
</dbReference>
<dbReference type="Pfam" id="PF01743">
    <property type="entry name" value="PolyA_pol"/>
    <property type="match status" value="1"/>
</dbReference>
<gene>
    <name evidence="15" type="ORF">SAMN04489760_11144</name>
</gene>
<accession>A0A1H7XLW0</accession>
<dbReference type="InterPro" id="IPR043519">
    <property type="entry name" value="NT_sf"/>
</dbReference>
<dbReference type="STRING" id="43775.SAMN04489760_11144"/>
<comment type="cofactor">
    <cofactor evidence="1">
        <name>Mg(2+)</name>
        <dbReference type="ChEBI" id="CHEBI:18420"/>
    </cofactor>
</comment>
<evidence type="ECO:0000256" key="4">
    <source>
        <dbReference type="ARBA" id="ARBA00022695"/>
    </source>
</evidence>
<dbReference type="Proteomes" id="UP000198744">
    <property type="component" value="Unassembled WGS sequence"/>
</dbReference>
<evidence type="ECO:0000256" key="1">
    <source>
        <dbReference type="ARBA" id="ARBA00001946"/>
    </source>
</evidence>
<dbReference type="InterPro" id="IPR006674">
    <property type="entry name" value="HD_domain"/>
</dbReference>
<evidence type="ECO:0000259" key="14">
    <source>
        <dbReference type="Pfam" id="PF12627"/>
    </source>
</evidence>
<evidence type="ECO:0000256" key="10">
    <source>
        <dbReference type="ARBA" id="ARBA00022884"/>
    </source>
</evidence>
<dbReference type="Pfam" id="PF01966">
    <property type="entry name" value="HD"/>
    <property type="match status" value="1"/>
</dbReference>
<dbReference type="OrthoDB" id="9805698at2"/>
<dbReference type="Pfam" id="PF12627">
    <property type="entry name" value="PolyA_pol_RNAbd"/>
    <property type="match status" value="1"/>
</dbReference>
<dbReference type="SUPFAM" id="SSF81891">
    <property type="entry name" value="Poly A polymerase C-terminal region-like"/>
    <property type="match status" value="1"/>
</dbReference>
<keyword evidence="3" id="KW-0819">tRNA processing</keyword>
<keyword evidence="16" id="KW-1185">Reference proteome</keyword>
<dbReference type="SUPFAM" id="SSF81301">
    <property type="entry name" value="Nucleotidyltransferase"/>
    <property type="match status" value="1"/>
</dbReference>
<evidence type="ECO:0000256" key="11">
    <source>
        <dbReference type="RuleBase" id="RU003953"/>
    </source>
</evidence>
<name>A0A1H7XLW0_9BACT</name>
<evidence type="ECO:0000259" key="13">
    <source>
        <dbReference type="Pfam" id="PF01966"/>
    </source>
</evidence>